<dbReference type="AlphaFoldDB" id="A0A2K8KHM2"/>
<dbReference type="EMBL" id="CP024870">
    <property type="protein sequence ID" value="ATX71188.1"/>
    <property type="molecule type" value="Genomic_DNA"/>
</dbReference>
<gene>
    <name evidence="2" type="ORF">SCLAR_v1c08800</name>
</gene>
<evidence type="ECO:0000259" key="1">
    <source>
        <dbReference type="Pfam" id="PF10593"/>
    </source>
</evidence>
<evidence type="ECO:0000313" key="2">
    <source>
        <dbReference type="EMBL" id="ATX71188.1"/>
    </source>
</evidence>
<dbReference type="RefSeq" id="WP_157795149.1">
    <property type="nucleotide sequence ID" value="NZ_CP024870.1"/>
</dbReference>
<evidence type="ECO:0000313" key="3">
    <source>
        <dbReference type="Proteomes" id="UP000231179"/>
    </source>
</evidence>
<dbReference type="Proteomes" id="UP000231179">
    <property type="component" value="Chromosome"/>
</dbReference>
<keyword evidence="2" id="KW-0540">Nuclease</keyword>
<organism evidence="2 3">
    <name type="scientific">Spiroplasma clarkii</name>
    <dbReference type="NCBI Taxonomy" id="2139"/>
    <lineage>
        <taxon>Bacteria</taxon>
        <taxon>Bacillati</taxon>
        <taxon>Mycoplasmatota</taxon>
        <taxon>Mollicutes</taxon>
        <taxon>Entomoplasmatales</taxon>
        <taxon>Spiroplasmataceae</taxon>
        <taxon>Spiroplasma</taxon>
    </lineage>
</organism>
<feature type="domain" description="Putative endonuclease Z1" evidence="1">
    <location>
        <begin position="380"/>
        <end position="611"/>
    </location>
</feature>
<dbReference type="GO" id="GO:0004519">
    <property type="term" value="F:endonuclease activity"/>
    <property type="evidence" value="ECO:0007669"/>
    <property type="project" value="UniProtKB-KW"/>
</dbReference>
<dbReference type="InterPro" id="IPR018310">
    <property type="entry name" value="Put_endonuclease_Z1-dom"/>
</dbReference>
<keyword evidence="2" id="KW-0255">Endonuclease</keyword>
<protein>
    <submittedName>
        <fullName evidence="2">Endonuclease</fullName>
    </submittedName>
</protein>
<name>A0A2K8KHM2_9MOLU</name>
<proteinExistence type="predicted"/>
<keyword evidence="3" id="KW-1185">Reference proteome</keyword>
<keyword evidence="2" id="KW-0378">Hydrolase</keyword>
<reference evidence="2 3" key="1">
    <citation type="submission" date="2017-11" db="EMBL/GenBank/DDBJ databases">
        <title>Complete genome sequence of Spiroplasma clarkii CN-5 (DSM 19994).</title>
        <authorList>
            <person name="Tsai Y.-M."/>
            <person name="Chang A."/>
            <person name="Lo W.-S."/>
            <person name="Kuo C.-H."/>
        </authorList>
    </citation>
    <scope>NUCLEOTIDE SEQUENCE [LARGE SCALE GENOMIC DNA]</scope>
    <source>
        <strain evidence="2 3">CN-5</strain>
    </source>
</reference>
<sequence>MKMENSIYKDYLKLKKTKVFDNDEDIIKALAKKYKVAESIVQGDINITSSTNIFNFENDSKKIVKFQPVLRDELSLMYKYLEKLDRSDVDLQNLESETLSILEKINVKDEVSEFCIKGLVIGDIQSGKTSSMISLILGAFDIGYETVIVLSGLIEDLRNQTGFRINESIGIDPNDVETLISMSDYGIVNQTLDKDVNIGSLIAYKMNETKKTYWIIKKTANKLKVINEIYNGYNEDVKNSLKNNKESTIAKKMNSKILLIDDEADLASQDNSPSKTEEVSKTNQLVIELLKQFKKVALISYTATPFANLLTNKNRTHMDETLFPDSFISLLSPGVSYTGFEKYKELDSEVNNVKFLDEEKLFDYKKNNNYEISNDTDFKTIVKIFLTSVAIFKYQEIRENVKIENFKTMLVNIDIKNISQELLKKEFSNIITSIVTSLNRFKELYKNDLEELLKKDYKYLYDEYANICHEEFWYLYKQAALNCQVEVINKNSKSKNSDRLFDENSLETNKDKILIVIGGYKLSRGLTIPGLFTTVFYRNTNNFDTAMQMCRWFGYRDNYINYTTLYTTQTAWDNFCEMFETYEDFKRDVQVQGRDGLTAEEFIIKISASESLLPTSRNKMKGAEKLYDKWSKTGRNQIYNYQMESKILQENIESLKKLTLKLKFEKTNQNYVARKILYKYVKEFLDDFNFEEKSKEKIENHKIYFEQSNREWDVVIKNIGKSIYGSLALNEDVSVNLSSKDFKWIQLNNKEVAHIKTVLTTDIENYNFNKIGKINNTKSRLLEITNPVLFITINKFRINENSESNAIEEPVVAIAFYNPDEKEIAINSKSIYLNTTTGAFIDKEEDN</sequence>
<accession>A0A2K8KHM2</accession>
<dbReference type="Pfam" id="PF10593">
    <property type="entry name" value="Z1"/>
    <property type="match status" value="1"/>
</dbReference>